<evidence type="ECO:0000256" key="4">
    <source>
        <dbReference type="ARBA" id="ARBA00022679"/>
    </source>
</evidence>
<comment type="caution">
    <text evidence="8">The sequence shown here is derived from an EMBL/GenBank/DDBJ whole genome shotgun (WGS) entry which is preliminary data.</text>
</comment>
<name>A0ABQ6G9F5_9BACL</name>
<evidence type="ECO:0000313" key="8">
    <source>
        <dbReference type="EMBL" id="GLX67574.1"/>
    </source>
</evidence>
<accession>A0ABQ6G9F5</accession>
<dbReference type="SUPFAM" id="SSF55874">
    <property type="entry name" value="ATPase domain of HSP90 chaperone/DNA topoisomerase II/histidine kinase"/>
    <property type="match status" value="1"/>
</dbReference>
<dbReference type="EMBL" id="BSSQ01000008">
    <property type="protein sequence ID" value="GLX67574.1"/>
    <property type="molecule type" value="Genomic_DNA"/>
</dbReference>
<dbReference type="SMART" id="SM00304">
    <property type="entry name" value="HAMP"/>
    <property type="match status" value="1"/>
</dbReference>
<keyword evidence="5" id="KW-0418">Kinase</keyword>
<gene>
    <name evidence="8" type="ORF">MU1_19190</name>
</gene>
<dbReference type="PANTHER" id="PTHR34220:SF7">
    <property type="entry name" value="SENSOR HISTIDINE KINASE YPDA"/>
    <property type="match status" value="1"/>
</dbReference>
<organism evidence="8 9">
    <name type="scientific">Paenibacillus glycanilyticus</name>
    <dbReference type="NCBI Taxonomy" id="126569"/>
    <lineage>
        <taxon>Bacteria</taxon>
        <taxon>Bacillati</taxon>
        <taxon>Bacillota</taxon>
        <taxon>Bacilli</taxon>
        <taxon>Bacillales</taxon>
        <taxon>Paenibacillaceae</taxon>
        <taxon>Paenibacillus</taxon>
    </lineage>
</organism>
<comment type="subcellular location">
    <subcellularLocation>
        <location evidence="1">Cell membrane</location>
        <topology evidence="1">Multi-pass membrane protein</topology>
    </subcellularLocation>
</comment>
<dbReference type="InterPro" id="IPR010559">
    <property type="entry name" value="Sig_transdc_His_kin_internal"/>
</dbReference>
<sequence>MTLRKKLLLFIPLLVLLTNGVTFFLFESSKTVQHSYNTMMDRMLLYTQSAQTAEDYVRALYTYLLNPEDSRRLALHRQQESLALIQGRLETQQTETAIAGVLQGYIHMLGTLAEQTQSAEKAKTQNDALAYYENAEQTSSFIREEERRLIDLELSAYEPVYRSIQLEIVQMDWLGPAVFMINTLLSIVLALWISRSITEPVDRLVLTARQLSKGQLDTAYLPERTNDELGILSESFRLMIQDLNEFMVKDKEHHESERLIKELELQALQSQINPHFLFNTLNVLSKLALLEGADQTSDLIVSMSKLIRYNLSQLDRPVTLGDELKHVREYFTIQQARFRNRVEIRQQIDDSVLGILIPALTIQPLVENAYVHGVERMESGGVIELLVEQAGDGARIKITDNGAGMTAAQRDALLALQEPPQPSSLKKNSMGFGTRNVIKRLRLFYNRQDIVRIESEPERGTTVILLVPKLSDHDKKGGTAADVPFIDRR</sequence>
<dbReference type="PANTHER" id="PTHR34220">
    <property type="entry name" value="SENSOR HISTIDINE KINASE YPDA"/>
    <property type="match status" value="1"/>
</dbReference>
<keyword evidence="2" id="KW-1003">Cell membrane</keyword>
<dbReference type="SUPFAM" id="SSF158472">
    <property type="entry name" value="HAMP domain-like"/>
    <property type="match status" value="1"/>
</dbReference>
<dbReference type="InterPro" id="IPR003660">
    <property type="entry name" value="HAMP_dom"/>
</dbReference>
<dbReference type="InterPro" id="IPR050640">
    <property type="entry name" value="Bact_2-comp_sensor_kinase"/>
</dbReference>
<protein>
    <recommendedName>
        <fullName evidence="7">HAMP domain-containing protein</fullName>
    </recommendedName>
</protein>
<keyword evidence="9" id="KW-1185">Reference proteome</keyword>
<reference evidence="8 9" key="1">
    <citation type="submission" date="2023-03" db="EMBL/GenBank/DDBJ databases">
        <title>Draft genome sequence of the bacteria which degrade cell wall of Tricholomamatutake.</title>
        <authorList>
            <person name="Konishi Y."/>
            <person name="Fukuta Y."/>
            <person name="Shirasaka N."/>
        </authorList>
    </citation>
    <scope>NUCLEOTIDE SEQUENCE [LARGE SCALE GENOMIC DNA]</scope>
    <source>
        <strain evidence="9">mu1</strain>
    </source>
</reference>
<dbReference type="Pfam" id="PF02518">
    <property type="entry name" value="HATPase_c"/>
    <property type="match status" value="1"/>
</dbReference>
<dbReference type="PROSITE" id="PS50885">
    <property type="entry name" value="HAMP"/>
    <property type="match status" value="1"/>
</dbReference>
<evidence type="ECO:0000259" key="7">
    <source>
        <dbReference type="PROSITE" id="PS50885"/>
    </source>
</evidence>
<keyword evidence="4" id="KW-0808">Transferase</keyword>
<evidence type="ECO:0000256" key="5">
    <source>
        <dbReference type="ARBA" id="ARBA00022777"/>
    </source>
</evidence>
<evidence type="ECO:0000256" key="1">
    <source>
        <dbReference type="ARBA" id="ARBA00004651"/>
    </source>
</evidence>
<evidence type="ECO:0000256" key="6">
    <source>
        <dbReference type="ARBA" id="ARBA00023136"/>
    </source>
</evidence>
<evidence type="ECO:0000256" key="2">
    <source>
        <dbReference type="ARBA" id="ARBA00022475"/>
    </source>
</evidence>
<dbReference type="Proteomes" id="UP001157114">
    <property type="component" value="Unassembled WGS sequence"/>
</dbReference>
<dbReference type="CDD" id="cd06225">
    <property type="entry name" value="HAMP"/>
    <property type="match status" value="1"/>
</dbReference>
<evidence type="ECO:0000256" key="3">
    <source>
        <dbReference type="ARBA" id="ARBA00022553"/>
    </source>
</evidence>
<proteinExistence type="predicted"/>
<keyword evidence="3" id="KW-0597">Phosphoprotein</keyword>
<keyword evidence="6" id="KW-0472">Membrane</keyword>
<dbReference type="RefSeq" id="WP_284238329.1">
    <property type="nucleotide sequence ID" value="NZ_BSSQ01000008.1"/>
</dbReference>
<evidence type="ECO:0000313" key="9">
    <source>
        <dbReference type="Proteomes" id="UP001157114"/>
    </source>
</evidence>
<feature type="domain" description="HAMP" evidence="7">
    <location>
        <begin position="195"/>
        <end position="248"/>
    </location>
</feature>
<dbReference type="InterPro" id="IPR003594">
    <property type="entry name" value="HATPase_dom"/>
</dbReference>
<dbReference type="Gene3D" id="6.10.340.10">
    <property type="match status" value="1"/>
</dbReference>
<dbReference type="Gene3D" id="3.30.565.10">
    <property type="entry name" value="Histidine kinase-like ATPase, C-terminal domain"/>
    <property type="match status" value="1"/>
</dbReference>
<dbReference type="InterPro" id="IPR036890">
    <property type="entry name" value="HATPase_C_sf"/>
</dbReference>
<dbReference type="Pfam" id="PF06580">
    <property type="entry name" value="His_kinase"/>
    <property type="match status" value="1"/>
</dbReference>
<dbReference type="Pfam" id="PF00672">
    <property type="entry name" value="HAMP"/>
    <property type="match status" value="1"/>
</dbReference>